<feature type="domain" description="4Fe-4S ferredoxin-type" evidence="11">
    <location>
        <begin position="327"/>
        <end position="399"/>
    </location>
</feature>
<evidence type="ECO:0000313" key="12">
    <source>
        <dbReference type="EMBL" id="OEV19006.1"/>
    </source>
</evidence>
<dbReference type="InterPro" id="IPR024569">
    <property type="entry name" value="LutB_C"/>
</dbReference>
<dbReference type="AlphaFoldDB" id="A0A1E7LS38"/>
<dbReference type="PANTHER" id="PTHR47153:SF2">
    <property type="entry name" value="LACTATE UTILIZATION PROTEIN B"/>
    <property type="match status" value="1"/>
</dbReference>
<evidence type="ECO:0000259" key="9">
    <source>
        <dbReference type="Pfam" id="PF02589"/>
    </source>
</evidence>
<evidence type="ECO:0000259" key="11">
    <source>
        <dbReference type="Pfam" id="PF13183"/>
    </source>
</evidence>
<keyword evidence="13" id="KW-1185">Reference proteome</keyword>
<keyword evidence="4" id="KW-0677">Repeat</keyword>
<protein>
    <submittedName>
        <fullName evidence="12">(4Fe-4S)-binding protein</fullName>
    </submittedName>
</protein>
<feature type="domain" description="LUD" evidence="9">
    <location>
        <begin position="87"/>
        <end position="297"/>
    </location>
</feature>
<keyword evidence="2" id="KW-0004">4Fe-4S</keyword>
<dbReference type="InterPro" id="IPR009051">
    <property type="entry name" value="Helical_ferredxn"/>
</dbReference>
<sequence length="535" mass="57476">MSTFLGMPARPPRSPYGTGNLRGDEPFPRAAHQELGNAQLRRNLGRATTTIRAKRLNVTGELPDWEALREAGSAIKTDALNRLPELLEQLEHQVTERGGTVHWARDGAEANEIVTRLVRATGSGEVIKVKSMATQEIGLNEHLEAAGITPYETDLAELIVQLAHDRPSHILVPAIHRNRDEIRQIFLDRIPGVDPELDNVPAHLAAAARAYLREKFMTAKVAVSGANFGVAETGTLAVVESEGNGRMCLTLPETLITVMGIEKVLPRYRDLEVFLQLLPRSSTGERMNPYTSLWTGVTPGDGPQDFHLVLLDNGRTAALADTVGRAALNCIRCSACLNVCPVYERTGGHAYGSTYPGPIGAVLTPQLAGMDATADDPNSSLPYASSLCGACFDACPVKIDIPSLLVELRHQHTEQTGTTAEKLAMKAAAAVMKRPTLYAGAQKAAGLGRALAGRDGTISRLPPPFGGWSDSRDTAAPPRQTFRAWYASAEGRATLRAAADEHDRGPDEHTPDQGEGGMRRRDGEHAPGQGEGGTE</sequence>
<keyword evidence="5" id="KW-0249">Electron transport</keyword>
<evidence type="ECO:0000256" key="6">
    <source>
        <dbReference type="ARBA" id="ARBA00023004"/>
    </source>
</evidence>
<keyword evidence="3" id="KW-0479">Metal-binding</keyword>
<dbReference type="PROSITE" id="PS00198">
    <property type="entry name" value="4FE4S_FER_1"/>
    <property type="match status" value="1"/>
</dbReference>
<dbReference type="GO" id="GO:0006089">
    <property type="term" value="P:lactate metabolic process"/>
    <property type="evidence" value="ECO:0007669"/>
    <property type="project" value="InterPro"/>
</dbReference>
<evidence type="ECO:0000256" key="1">
    <source>
        <dbReference type="ARBA" id="ARBA00022448"/>
    </source>
</evidence>
<feature type="domain" description="Lactate utilization protein B C-terminal" evidence="10">
    <location>
        <begin position="414"/>
        <end position="487"/>
    </location>
</feature>
<evidence type="ECO:0000256" key="2">
    <source>
        <dbReference type="ARBA" id="ARBA00022485"/>
    </source>
</evidence>
<name>A0A1E7LS38_9ACTN</name>
<dbReference type="InterPro" id="IPR017900">
    <property type="entry name" value="4Fe4S_Fe_S_CS"/>
</dbReference>
<dbReference type="Pfam" id="PF13183">
    <property type="entry name" value="Fer4_8"/>
    <property type="match status" value="1"/>
</dbReference>
<evidence type="ECO:0000256" key="7">
    <source>
        <dbReference type="ARBA" id="ARBA00023014"/>
    </source>
</evidence>
<dbReference type="OrthoDB" id="9782337at2"/>
<evidence type="ECO:0000256" key="4">
    <source>
        <dbReference type="ARBA" id="ARBA00022737"/>
    </source>
</evidence>
<evidence type="ECO:0000256" key="5">
    <source>
        <dbReference type="ARBA" id="ARBA00022982"/>
    </source>
</evidence>
<keyword evidence="7" id="KW-0411">Iron-sulfur</keyword>
<feature type="region of interest" description="Disordered" evidence="8">
    <location>
        <begin position="1"/>
        <end position="28"/>
    </location>
</feature>
<dbReference type="PANTHER" id="PTHR47153">
    <property type="entry name" value="LACTATE UTILIZATION PROTEIN B"/>
    <property type="match status" value="1"/>
</dbReference>
<dbReference type="RefSeq" id="WP_070201996.1">
    <property type="nucleotide sequence ID" value="NZ_LJGZ01000088.1"/>
</dbReference>
<dbReference type="GO" id="GO:0051539">
    <property type="term" value="F:4 iron, 4 sulfur cluster binding"/>
    <property type="evidence" value="ECO:0007669"/>
    <property type="project" value="UniProtKB-KW"/>
</dbReference>
<dbReference type="Pfam" id="PF11870">
    <property type="entry name" value="LutB_C"/>
    <property type="match status" value="1"/>
</dbReference>
<proteinExistence type="predicted"/>
<dbReference type="SUPFAM" id="SSF100950">
    <property type="entry name" value="NagB/RpiA/CoA transferase-like"/>
    <property type="match status" value="1"/>
</dbReference>
<keyword evidence="6" id="KW-0408">Iron</keyword>
<feature type="compositionally biased region" description="Basic and acidic residues" evidence="8">
    <location>
        <begin position="498"/>
        <end position="525"/>
    </location>
</feature>
<gene>
    <name evidence="12" type="ORF">AN221_18865</name>
</gene>
<dbReference type="GO" id="GO:0046872">
    <property type="term" value="F:metal ion binding"/>
    <property type="evidence" value="ECO:0007669"/>
    <property type="project" value="UniProtKB-KW"/>
</dbReference>
<dbReference type="Gene3D" id="3.40.50.10420">
    <property type="entry name" value="NagB/RpiA/CoA transferase-like"/>
    <property type="match status" value="1"/>
</dbReference>
<evidence type="ECO:0000256" key="8">
    <source>
        <dbReference type="SAM" id="MobiDB-lite"/>
    </source>
</evidence>
<dbReference type="Proteomes" id="UP000175971">
    <property type="component" value="Unassembled WGS sequence"/>
</dbReference>
<organism evidence="12 13">
    <name type="scientific">Streptomyces nanshensis</name>
    <dbReference type="NCBI Taxonomy" id="518642"/>
    <lineage>
        <taxon>Bacteria</taxon>
        <taxon>Bacillati</taxon>
        <taxon>Actinomycetota</taxon>
        <taxon>Actinomycetes</taxon>
        <taxon>Kitasatosporales</taxon>
        <taxon>Streptomycetaceae</taxon>
        <taxon>Streptomyces</taxon>
    </lineage>
</organism>
<dbReference type="SUPFAM" id="SSF54862">
    <property type="entry name" value="4Fe-4S ferredoxins"/>
    <property type="match status" value="1"/>
</dbReference>
<feature type="region of interest" description="Disordered" evidence="8">
    <location>
        <begin position="493"/>
        <end position="535"/>
    </location>
</feature>
<dbReference type="InterPro" id="IPR004452">
    <property type="entry name" value="LutB/LldF"/>
</dbReference>
<dbReference type="Gene3D" id="1.10.1060.10">
    <property type="entry name" value="Alpha-helical ferredoxin"/>
    <property type="match status" value="1"/>
</dbReference>
<evidence type="ECO:0000313" key="13">
    <source>
        <dbReference type="Proteomes" id="UP000175971"/>
    </source>
</evidence>
<dbReference type="EMBL" id="LJGZ01000088">
    <property type="protein sequence ID" value="OEV19006.1"/>
    <property type="molecule type" value="Genomic_DNA"/>
</dbReference>
<accession>A0A1E7LS38</accession>
<dbReference type="InterPro" id="IPR024185">
    <property type="entry name" value="FTHF_cligase-like_sf"/>
</dbReference>
<dbReference type="Pfam" id="PF02589">
    <property type="entry name" value="LUD_dom"/>
    <property type="match status" value="1"/>
</dbReference>
<dbReference type="InterPro" id="IPR003741">
    <property type="entry name" value="LUD_dom"/>
</dbReference>
<dbReference type="PATRIC" id="fig|518642.7.peg.546"/>
<evidence type="ECO:0000256" key="3">
    <source>
        <dbReference type="ARBA" id="ARBA00022723"/>
    </source>
</evidence>
<evidence type="ECO:0000259" key="10">
    <source>
        <dbReference type="Pfam" id="PF11870"/>
    </source>
</evidence>
<comment type="caution">
    <text evidence="12">The sequence shown here is derived from an EMBL/GenBank/DDBJ whole genome shotgun (WGS) entry which is preliminary data.</text>
</comment>
<dbReference type="InterPro" id="IPR037171">
    <property type="entry name" value="NagB/RpiA_transferase-like"/>
</dbReference>
<reference evidence="12 13" key="1">
    <citation type="journal article" date="2016" name="Front. Microbiol.">
        <title>Comparative Genomics Analysis of Streptomyces Species Reveals Their Adaptation to the Marine Environment and Their Diversity at the Genomic Level.</title>
        <authorList>
            <person name="Tian X."/>
            <person name="Zhang Z."/>
            <person name="Yang T."/>
            <person name="Chen M."/>
            <person name="Li J."/>
            <person name="Chen F."/>
            <person name="Yang J."/>
            <person name="Li W."/>
            <person name="Zhang B."/>
            <person name="Zhang Z."/>
            <person name="Wu J."/>
            <person name="Zhang C."/>
            <person name="Long L."/>
            <person name="Xiao J."/>
        </authorList>
    </citation>
    <scope>NUCLEOTIDE SEQUENCE [LARGE SCALE GENOMIC DNA]</scope>
    <source>
        <strain evidence="12 13">SCSIO M10372</strain>
    </source>
</reference>
<dbReference type="InterPro" id="IPR017896">
    <property type="entry name" value="4Fe4S_Fe-S-bd"/>
</dbReference>
<keyword evidence="1" id="KW-0813">Transport</keyword>